<name>A0A9W6KZ55_9PSEU</name>
<organism evidence="2 3">
    <name type="scientific">Pseudonocardia halophobica</name>
    <dbReference type="NCBI Taxonomy" id="29401"/>
    <lineage>
        <taxon>Bacteria</taxon>
        <taxon>Bacillati</taxon>
        <taxon>Actinomycetota</taxon>
        <taxon>Actinomycetes</taxon>
        <taxon>Pseudonocardiales</taxon>
        <taxon>Pseudonocardiaceae</taxon>
        <taxon>Pseudonocardia</taxon>
    </lineage>
</organism>
<dbReference type="Proteomes" id="UP001143463">
    <property type="component" value="Unassembled WGS sequence"/>
</dbReference>
<dbReference type="AlphaFoldDB" id="A0A9W6KZ55"/>
<feature type="region of interest" description="Disordered" evidence="1">
    <location>
        <begin position="1"/>
        <end position="26"/>
    </location>
</feature>
<sequence length="234" mass="24462">MGPGQGEDATGSTEILTGYGMTESGAGLTMSRPEDATELMSTTVMQPKMAGRSGVADLSVLAVFTTIDLATAEDLPGGARASPSCVAPRCCPVSGRSPTRPPRCSTGRGCAGAPPRPPYPARVRRALCVPSRRAPRSTQRVAQGPMAQTLALGLSTRTPIMDPTRTVAWPGARGVRTLAPVRPGDTIHVAGIRTLRAPSPCRASLWSSWTTPCATSGDELVTTIVNVLWEKEEP</sequence>
<protein>
    <submittedName>
        <fullName evidence="2">Uncharacterized protein</fullName>
    </submittedName>
</protein>
<dbReference type="EMBL" id="BSFQ01000003">
    <property type="protein sequence ID" value="GLL09795.1"/>
    <property type="molecule type" value="Genomic_DNA"/>
</dbReference>
<feature type="region of interest" description="Disordered" evidence="1">
    <location>
        <begin position="93"/>
        <end position="116"/>
    </location>
</feature>
<reference evidence="2" key="1">
    <citation type="journal article" date="2014" name="Int. J. Syst. Evol. Microbiol.">
        <title>Complete genome sequence of Corynebacterium casei LMG S-19264T (=DSM 44701T), isolated from a smear-ripened cheese.</title>
        <authorList>
            <consortium name="US DOE Joint Genome Institute (JGI-PGF)"/>
            <person name="Walter F."/>
            <person name="Albersmeier A."/>
            <person name="Kalinowski J."/>
            <person name="Ruckert C."/>
        </authorList>
    </citation>
    <scope>NUCLEOTIDE SEQUENCE</scope>
    <source>
        <strain evidence="2">VKM Ac-1069</strain>
    </source>
</reference>
<proteinExistence type="predicted"/>
<accession>A0A9W6KZ55</accession>
<dbReference type="Gene3D" id="3.10.129.10">
    <property type="entry name" value="Hotdog Thioesterase"/>
    <property type="match status" value="1"/>
</dbReference>
<dbReference type="SUPFAM" id="SSF54637">
    <property type="entry name" value="Thioesterase/thiol ester dehydrase-isomerase"/>
    <property type="match status" value="1"/>
</dbReference>
<evidence type="ECO:0000313" key="2">
    <source>
        <dbReference type="EMBL" id="GLL09795.1"/>
    </source>
</evidence>
<evidence type="ECO:0000313" key="3">
    <source>
        <dbReference type="Proteomes" id="UP001143463"/>
    </source>
</evidence>
<evidence type="ECO:0000256" key="1">
    <source>
        <dbReference type="SAM" id="MobiDB-lite"/>
    </source>
</evidence>
<gene>
    <name evidence="2" type="ORF">GCM10017577_09350</name>
</gene>
<dbReference type="InterPro" id="IPR029069">
    <property type="entry name" value="HotDog_dom_sf"/>
</dbReference>
<reference evidence="2" key="2">
    <citation type="submission" date="2023-01" db="EMBL/GenBank/DDBJ databases">
        <authorList>
            <person name="Sun Q."/>
            <person name="Evtushenko L."/>
        </authorList>
    </citation>
    <scope>NUCLEOTIDE SEQUENCE</scope>
    <source>
        <strain evidence="2">VKM Ac-1069</strain>
    </source>
</reference>
<keyword evidence="3" id="KW-1185">Reference proteome</keyword>
<comment type="caution">
    <text evidence="2">The sequence shown here is derived from an EMBL/GenBank/DDBJ whole genome shotgun (WGS) entry which is preliminary data.</text>
</comment>